<reference evidence="4" key="1">
    <citation type="journal article" date="2014" name="Int. J. Syst. Evol. Microbiol.">
        <title>Complete genome of a new Firmicutes species belonging to the dominant human colonic microbiota ('Ruminococcus bicirculans') reveals two chromosomes and a selective capacity to utilize plant glucans.</title>
        <authorList>
            <consortium name="NISC Comparative Sequencing Program"/>
            <person name="Wegmann U."/>
            <person name="Louis P."/>
            <person name="Goesmann A."/>
            <person name="Henrissat B."/>
            <person name="Duncan S.H."/>
            <person name="Flint H.J."/>
        </authorList>
    </citation>
    <scope>NUCLEOTIDE SEQUENCE</scope>
    <source>
        <strain evidence="4">NBRC 103408</strain>
    </source>
</reference>
<evidence type="ECO:0000256" key="2">
    <source>
        <dbReference type="PROSITE-ProRule" id="PRU00169"/>
    </source>
</evidence>
<dbReference type="InterPro" id="IPR050595">
    <property type="entry name" value="Bact_response_regulator"/>
</dbReference>
<dbReference type="RefSeq" id="WP_169561876.1">
    <property type="nucleotide sequence ID" value="NZ_BSNF01000010.1"/>
</dbReference>
<dbReference type="Proteomes" id="UP001161409">
    <property type="component" value="Unassembled WGS sequence"/>
</dbReference>
<dbReference type="Gene3D" id="3.40.50.2300">
    <property type="match status" value="1"/>
</dbReference>
<dbReference type="SUPFAM" id="SSF52172">
    <property type="entry name" value="CheY-like"/>
    <property type="match status" value="1"/>
</dbReference>
<organism evidence="4 5">
    <name type="scientific">Sneathiella chinensis</name>
    <dbReference type="NCBI Taxonomy" id="349750"/>
    <lineage>
        <taxon>Bacteria</taxon>
        <taxon>Pseudomonadati</taxon>
        <taxon>Pseudomonadota</taxon>
        <taxon>Alphaproteobacteria</taxon>
        <taxon>Sneathiellales</taxon>
        <taxon>Sneathiellaceae</taxon>
        <taxon>Sneathiella</taxon>
    </lineage>
</organism>
<evidence type="ECO:0000256" key="1">
    <source>
        <dbReference type="ARBA" id="ARBA00022553"/>
    </source>
</evidence>
<reference evidence="4" key="2">
    <citation type="submission" date="2023-01" db="EMBL/GenBank/DDBJ databases">
        <title>Draft genome sequence of Sneathiella chinensis strain NBRC 103408.</title>
        <authorList>
            <person name="Sun Q."/>
            <person name="Mori K."/>
        </authorList>
    </citation>
    <scope>NUCLEOTIDE SEQUENCE</scope>
    <source>
        <strain evidence="4">NBRC 103408</strain>
    </source>
</reference>
<evidence type="ECO:0000313" key="4">
    <source>
        <dbReference type="EMBL" id="GLQ08005.1"/>
    </source>
</evidence>
<gene>
    <name evidence="4" type="ORF">GCM10007924_32270</name>
</gene>
<dbReference type="SMART" id="SM00448">
    <property type="entry name" value="REC"/>
    <property type="match status" value="1"/>
</dbReference>
<accession>A0ABQ5UA02</accession>
<keyword evidence="5" id="KW-1185">Reference proteome</keyword>
<name>A0ABQ5UA02_9PROT</name>
<proteinExistence type="predicted"/>
<comment type="caution">
    <text evidence="4">The sequence shown here is derived from an EMBL/GenBank/DDBJ whole genome shotgun (WGS) entry which is preliminary data.</text>
</comment>
<evidence type="ECO:0000259" key="3">
    <source>
        <dbReference type="PROSITE" id="PS50110"/>
    </source>
</evidence>
<dbReference type="CDD" id="cd00156">
    <property type="entry name" value="REC"/>
    <property type="match status" value="1"/>
</dbReference>
<keyword evidence="1 2" id="KW-0597">Phosphoprotein</keyword>
<dbReference type="PANTHER" id="PTHR44591:SF3">
    <property type="entry name" value="RESPONSE REGULATORY DOMAIN-CONTAINING PROTEIN"/>
    <property type="match status" value="1"/>
</dbReference>
<dbReference type="Pfam" id="PF00072">
    <property type="entry name" value="Response_reg"/>
    <property type="match status" value="1"/>
</dbReference>
<dbReference type="EMBL" id="BSNF01000010">
    <property type="protein sequence ID" value="GLQ08005.1"/>
    <property type="molecule type" value="Genomic_DNA"/>
</dbReference>
<sequence length="121" mass="13437">MSEKRALIIDDEKMFADFVRQVAEGMGYVVEVTDQAEDFKESFLRFDPTVIILDMVMPGVEGIELVNWLAEVGCSARIMVVTGYNPHYVDFAKTIGSARGLVSVQSYTKPISLADLRKALA</sequence>
<feature type="domain" description="Response regulatory" evidence="3">
    <location>
        <begin position="5"/>
        <end position="121"/>
    </location>
</feature>
<dbReference type="InterPro" id="IPR001789">
    <property type="entry name" value="Sig_transdc_resp-reg_receiver"/>
</dbReference>
<evidence type="ECO:0000313" key="5">
    <source>
        <dbReference type="Proteomes" id="UP001161409"/>
    </source>
</evidence>
<dbReference type="InterPro" id="IPR011006">
    <property type="entry name" value="CheY-like_superfamily"/>
</dbReference>
<dbReference type="PANTHER" id="PTHR44591">
    <property type="entry name" value="STRESS RESPONSE REGULATOR PROTEIN 1"/>
    <property type="match status" value="1"/>
</dbReference>
<protein>
    <recommendedName>
        <fullName evidence="3">Response regulatory domain-containing protein</fullName>
    </recommendedName>
</protein>
<feature type="modified residue" description="4-aspartylphosphate" evidence="2">
    <location>
        <position position="54"/>
    </location>
</feature>
<dbReference type="PROSITE" id="PS50110">
    <property type="entry name" value="RESPONSE_REGULATORY"/>
    <property type="match status" value="1"/>
</dbReference>